<dbReference type="InterPro" id="IPR010559">
    <property type="entry name" value="Sig_transdc_His_kin_internal"/>
</dbReference>
<feature type="transmembrane region" description="Helical" evidence="7">
    <location>
        <begin position="12"/>
        <end position="34"/>
    </location>
</feature>
<dbReference type="RefSeq" id="WP_153406047.1">
    <property type="nucleotide sequence ID" value="NZ_ML762440.1"/>
</dbReference>
<evidence type="ECO:0000256" key="2">
    <source>
        <dbReference type="ARBA" id="ARBA00022475"/>
    </source>
</evidence>
<evidence type="ECO:0000256" key="4">
    <source>
        <dbReference type="ARBA" id="ARBA00022679"/>
    </source>
</evidence>
<dbReference type="AlphaFoldDB" id="A0A7C8GRI6"/>
<dbReference type="Gene3D" id="3.30.565.10">
    <property type="entry name" value="Histidine kinase-like ATPase, C-terminal domain"/>
    <property type="match status" value="1"/>
</dbReference>
<comment type="subcellular location">
    <subcellularLocation>
        <location evidence="1">Cell membrane</location>
        <topology evidence="1">Multi-pass membrane protein</topology>
    </subcellularLocation>
</comment>
<dbReference type="Gene3D" id="6.10.340.10">
    <property type="match status" value="1"/>
</dbReference>
<feature type="domain" description="HAMP" evidence="8">
    <location>
        <begin position="321"/>
        <end position="373"/>
    </location>
</feature>
<dbReference type="InterPro" id="IPR050640">
    <property type="entry name" value="Bact_2-comp_sensor_kinase"/>
</dbReference>
<dbReference type="PROSITE" id="PS50885">
    <property type="entry name" value="HAMP"/>
    <property type="match status" value="1"/>
</dbReference>
<evidence type="ECO:0000256" key="5">
    <source>
        <dbReference type="ARBA" id="ARBA00022777"/>
    </source>
</evidence>
<dbReference type="PANTHER" id="PTHR34220">
    <property type="entry name" value="SENSOR HISTIDINE KINASE YPDA"/>
    <property type="match status" value="1"/>
</dbReference>
<dbReference type="InterPro" id="IPR003660">
    <property type="entry name" value="HAMP_dom"/>
</dbReference>
<evidence type="ECO:0000256" key="3">
    <source>
        <dbReference type="ARBA" id="ARBA00022553"/>
    </source>
</evidence>
<name>A0A7C8GRI6_9BACI</name>
<dbReference type="OrthoDB" id="9776552at2"/>
<dbReference type="InterPro" id="IPR003594">
    <property type="entry name" value="HATPase_dom"/>
</dbReference>
<keyword evidence="5 9" id="KW-0418">Kinase</keyword>
<keyword evidence="7" id="KW-1133">Transmembrane helix</keyword>
<dbReference type="GO" id="GO:0005886">
    <property type="term" value="C:plasma membrane"/>
    <property type="evidence" value="ECO:0007669"/>
    <property type="project" value="UniProtKB-SubCell"/>
</dbReference>
<dbReference type="Pfam" id="PF02518">
    <property type="entry name" value="HATPase_c"/>
    <property type="match status" value="1"/>
</dbReference>
<organism evidence="9 10">
    <name type="scientific">Gracilibacillus oryzae</name>
    <dbReference type="NCBI Taxonomy" id="1672701"/>
    <lineage>
        <taxon>Bacteria</taxon>
        <taxon>Bacillati</taxon>
        <taxon>Bacillota</taxon>
        <taxon>Bacilli</taxon>
        <taxon>Bacillales</taxon>
        <taxon>Bacillaceae</taxon>
        <taxon>Gracilibacillus</taxon>
    </lineage>
</organism>
<dbReference type="InterPro" id="IPR036890">
    <property type="entry name" value="HATPase_C_sf"/>
</dbReference>
<dbReference type="PANTHER" id="PTHR34220:SF7">
    <property type="entry name" value="SENSOR HISTIDINE KINASE YPDA"/>
    <property type="match status" value="1"/>
</dbReference>
<keyword evidence="10" id="KW-1185">Reference proteome</keyword>
<keyword evidence="3" id="KW-0597">Phosphoprotein</keyword>
<evidence type="ECO:0000259" key="8">
    <source>
        <dbReference type="PROSITE" id="PS50885"/>
    </source>
</evidence>
<gene>
    <name evidence="9" type="ORF">F9U64_16755</name>
</gene>
<dbReference type="Gene3D" id="3.30.450.20">
    <property type="entry name" value="PAS domain"/>
    <property type="match status" value="1"/>
</dbReference>
<sequence>MKKLINIIKANNLFFKIFIVMLISVVMISISITFSTIRMSSDLFMERYSITNTKVISQITEQFDEFSFSVVSTYVKVDENGVIKGLLQGDKDTAIQKSQYFYQMKRHMERIYSEVDPNEANMIIMSPDHDVFNMNYVSWPVEPNELANHPVTEKMRRNPDEIIYQFDASSLTNRVPMVIASKALVDRASDEIYGYLYISIRENDLKDFYEGYTGEGNNIFLLNSSGKIISSDRQNMIGVDSPELMEHVENLDKSSDEYHNIEVFGRNQVLMAEYLPGLDMYLVNLVDREFLRKNVIDPKEIITISIIIVLAAVFIIFLILRKMTVSISNLVSQISDMARYKFSKPLEETGGYESKKIAEAFNYMLNEMHDYMEILLSTQEKQRKAELEAVQHQINPHFIYNTLASIKFMVKQEQKENAFHTIDAFISLLQSALGDIDETVSVEQEVKNLKNYVLINQARYGDRIKVNYLIFPDCLSYRLPKLVLQPFIENAFFHAFTEKKTGYIQILIAEKDQQLVCEIIDNGDGMIQDKYAAKNKRQLFSGIGVKNVHERIQLLYGKKYGVVITSAPDKGTKVKVTLPIIQN</sequence>
<dbReference type="EMBL" id="WEID01000085">
    <property type="protein sequence ID" value="KAB8128069.1"/>
    <property type="molecule type" value="Genomic_DNA"/>
</dbReference>
<protein>
    <submittedName>
        <fullName evidence="9">Sensor histidine kinase</fullName>
    </submittedName>
</protein>
<evidence type="ECO:0000256" key="6">
    <source>
        <dbReference type="ARBA" id="ARBA00023136"/>
    </source>
</evidence>
<dbReference type="Pfam" id="PF06580">
    <property type="entry name" value="His_kinase"/>
    <property type="match status" value="1"/>
</dbReference>
<dbReference type="Proteomes" id="UP000480246">
    <property type="component" value="Unassembled WGS sequence"/>
</dbReference>
<evidence type="ECO:0000313" key="10">
    <source>
        <dbReference type="Proteomes" id="UP000480246"/>
    </source>
</evidence>
<evidence type="ECO:0000256" key="1">
    <source>
        <dbReference type="ARBA" id="ARBA00004651"/>
    </source>
</evidence>
<evidence type="ECO:0000313" key="9">
    <source>
        <dbReference type="EMBL" id="KAB8128069.1"/>
    </source>
</evidence>
<keyword evidence="7" id="KW-0812">Transmembrane</keyword>
<dbReference type="SUPFAM" id="SSF55874">
    <property type="entry name" value="ATPase domain of HSP90 chaperone/DNA topoisomerase II/histidine kinase"/>
    <property type="match status" value="1"/>
</dbReference>
<keyword evidence="4" id="KW-0808">Transferase</keyword>
<keyword evidence="6 7" id="KW-0472">Membrane</keyword>
<comment type="caution">
    <text evidence="9">The sequence shown here is derived from an EMBL/GenBank/DDBJ whole genome shotgun (WGS) entry which is preliminary data.</text>
</comment>
<accession>A0A7C8GRI6</accession>
<proteinExistence type="predicted"/>
<keyword evidence="2" id="KW-1003">Cell membrane</keyword>
<evidence type="ECO:0000256" key="7">
    <source>
        <dbReference type="SAM" id="Phobius"/>
    </source>
</evidence>
<reference evidence="9 10" key="1">
    <citation type="submission" date="2019-10" db="EMBL/GenBank/DDBJ databases">
        <title>Gracilibacillus sp. nov. isolated from rice seeds.</title>
        <authorList>
            <person name="He S."/>
        </authorList>
    </citation>
    <scope>NUCLEOTIDE SEQUENCE [LARGE SCALE GENOMIC DNA]</scope>
    <source>
        <strain evidence="9 10">TD8</strain>
    </source>
</reference>
<dbReference type="GO" id="GO:0000155">
    <property type="term" value="F:phosphorelay sensor kinase activity"/>
    <property type="evidence" value="ECO:0007669"/>
    <property type="project" value="InterPro"/>
</dbReference>
<feature type="transmembrane region" description="Helical" evidence="7">
    <location>
        <begin position="301"/>
        <end position="320"/>
    </location>
</feature>